<sequence length="100" mass="11565">YKALKVKVNSYVANYLDHGYSMSNQPARKIEELMKLILAEYPNIASKYHDGWPISDFIHLRVKYTSSHIAGQHSVRQGRDYPKNIKKALVGIDPFLLAWF</sequence>
<dbReference type="Proteomes" id="UP000076871">
    <property type="component" value="Unassembled WGS sequence"/>
</dbReference>
<accession>A0A165FFI5</accession>
<gene>
    <name evidence="1" type="ORF">LAESUDRAFT_648102</name>
</gene>
<keyword evidence="2" id="KW-1185">Reference proteome</keyword>
<name>A0A165FFI5_9APHY</name>
<evidence type="ECO:0000313" key="1">
    <source>
        <dbReference type="EMBL" id="KZT08893.1"/>
    </source>
</evidence>
<dbReference type="RefSeq" id="XP_040766633.1">
    <property type="nucleotide sequence ID" value="XM_040904086.1"/>
</dbReference>
<protein>
    <submittedName>
        <fullName evidence="1">Uncharacterized protein</fullName>
    </submittedName>
</protein>
<dbReference type="GeneID" id="63821116"/>
<reference evidence="1 2" key="1">
    <citation type="journal article" date="2016" name="Mol. Biol. Evol.">
        <title>Comparative Genomics of Early-Diverging Mushroom-Forming Fungi Provides Insights into the Origins of Lignocellulose Decay Capabilities.</title>
        <authorList>
            <person name="Nagy L.G."/>
            <person name="Riley R."/>
            <person name="Tritt A."/>
            <person name="Adam C."/>
            <person name="Daum C."/>
            <person name="Floudas D."/>
            <person name="Sun H."/>
            <person name="Yadav J.S."/>
            <person name="Pangilinan J."/>
            <person name="Larsson K.H."/>
            <person name="Matsuura K."/>
            <person name="Barry K."/>
            <person name="Labutti K."/>
            <person name="Kuo R."/>
            <person name="Ohm R.A."/>
            <person name="Bhattacharya S.S."/>
            <person name="Shirouzu T."/>
            <person name="Yoshinaga Y."/>
            <person name="Martin F.M."/>
            <person name="Grigoriev I.V."/>
            <person name="Hibbett D.S."/>
        </authorList>
    </citation>
    <scope>NUCLEOTIDE SEQUENCE [LARGE SCALE GENOMIC DNA]</scope>
    <source>
        <strain evidence="1 2">93-53</strain>
    </source>
</reference>
<dbReference type="OrthoDB" id="2804180at2759"/>
<proteinExistence type="predicted"/>
<evidence type="ECO:0000313" key="2">
    <source>
        <dbReference type="Proteomes" id="UP000076871"/>
    </source>
</evidence>
<organism evidence="1 2">
    <name type="scientific">Laetiporus sulphureus 93-53</name>
    <dbReference type="NCBI Taxonomy" id="1314785"/>
    <lineage>
        <taxon>Eukaryota</taxon>
        <taxon>Fungi</taxon>
        <taxon>Dikarya</taxon>
        <taxon>Basidiomycota</taxon>
        <taxon>Agaricomycotina</taxon>
        <taxon>Agaricomycetes</taxon>
        <taxon>Polyporales</taxon>
        <taxon>Laetiporus</taxon>
    </lineage>
</organism>
<dbReference type="EMBL" id="KV427613">
    <property type="protein sequence ID" value="KZT08893.1"/>
    <property type="molecule type" value="Genomic_DNA"/>
</dbReference>
<dbReference type="InParanoid" id="A0A165FFI5"/>
<feature type="non-terminal residue" evidence="1">
    <location>
        <position position="1"/>
    </location>
</feature>
<dbReference type="AlphaFoldDB" id="A0A165FFI5"/>